<dbReference type="Pfam" id="PF13903">
    <property type="entry name" value="Claudin_2"/>
    <property type="match status" value="1"/>
</dbReference>
<dbReference type="InterPro" id="IPR004031">
    <property type="entry name" value="PMP22/EMP/MP20/Claudin"/>
</dbReference>
<evidence type="ECO:0000256" key="9">
    <source>
        <dbReference type="ARBA" id="ARBA00022882"/>
    </source>
</evidence>
<evidence type="ECO:0000256" key="1">
    <source>
        <dbReference type="ARBA" id="ARBA00004651"/>
    </source>
</evidence>
<dbReference type="InterPro" id="IPR008370">
    <property type="entry name" value="VDCC_g6su"/>
</dbReference>
<keyword evidence="5 14" id="KW-0109">Calcium transport</keyword>
<evidence type="ECO:0000256" key="12">
    <source>
        <dbReference type="ARBA" id="ARBA00023136"/>
    </source>
</evidence>
<accession>A0A8C3FUX4</accession>
<evidence type="ECO:0000256" key="14">
    <source>
        <dbReference type="RuleBase" id="RU363085"/>
    </source>
</evidence>
<evidence type="ECO:0000256" key="3">
    <source>
        <dbReference type="ARBA" id="ARBA00022448"/>
    </source>
</evidence>
<gene>
    <name evidence="15" type="primary">CACNG6</name>
</gene>
<evidence type="ECO:0000256" key="7">
    <source>
        <dbReference type="ARBA" id="ARBA00022692"/>
    </source>
</evidence>
<dbReference type="Proteomes" id="UP000694380">
    <property type="component" value="Unplaced"/>
</dbReference>
<proteinExistence type="inferred from homology"/>
<evidence type="ECO:0000256" key="11">
    <source>
        <dbReference type="ARBA" id="ARBA00023065"/>
    </source>
</evidence>
<keyword evidence="10 14" id="KW-1133">Transmembrane helix</keyword>
<feature type="transmembrane region" description="Helical" evidence="14">
    <location>
        <begin position="168"/>
        <end position="191"/>
    </location>
</feature>
<feature type="transmembrane region" description="Helical" evidence="14">
    <location>
        <begin position="136"/>
        <end position="162"/>
    </location>
</feature>
<comment type="similarity">
    <text evidence="2 14">Belongs to the PMP-22/EMP/MP20 family. CACNG subfamily.</text>
</comment>
<evidence type="ECO:0000256" key="8">
    <source>
        <dbReference type="ARBA" id="ARBA00022837"/>
    </source>
</evidence>
<evidence type="ECO:0000313" key="16">
    <source>
        <dbReference type="Proteomes" id="UP000694380"/>
    </source>
</evidence>
<comment type="function">
    <text evidence="14">Regulates the activity of L-type calcium channels that contain CACNA1C as pore-forming subunit.</text>
</comment>
<keyword evidence="8 14" id="KW-0106">Calcium</keyword>
<evidence type="ECO:0000256" key="6">
    <source>
        <dbReference type="ARBA" id="ARBA00022673"/>
    </source>
</evidence>
<dbReference type="PANTHER" id="PTHR15025">
    <property type="entry name" value="VOLTAGE-DEPENDENT CALCIUM CHANNEL GAMMA-1 SUBUNIT-RELATED"/>
    <property type="match status" value="1"/>
</dbReference>
<dbReference type="PRINTS" id="PR01792">
    <property type="entry name" value="VDCCGAMMA"/>
</dbReference>
<dbReference type="GO" id="GO:0005262">
    <property type="term" value="F:calcium channel activity"/>
    <property type="evidence" value="ECO:0007669"/>
    <property type="project" value="UniProtKB-KW"/>
</dbReference>
<evidence type="ECO:0000256" key="4">
    <source>
        <dbReference type="ARBA" id="ARBA00022475"/>
    </source>
</evidence>
<dbReference type="InterPro" id="IPR008368">
    <property type="entry name" value="VDCC_gsu"/>
</dbReference>
<dbReference type="OrthoDB" id="9937541at2759"/>
<dbReference type="Gene3D" id="1.20.140.150">
    <property type="match status" value="1"/>
</dbReference>
<dbReference type="AlphaFoldDB" id="A0A8C3FUX4"/>
<feature type="transmembrane region" description="Helical" evidence="14">
    <location>
        <begin position="211"/>
        <end position="235"/>
    </location>
</feature>
<dbReference type="Ensembl" id="ENSCPBT00000017064.1">
    <property type="protein sequence ID" value="ENSCPBP00000014366.1"/>
    <property type="gene ID" value="ENSCPBG00000010701.1"/>
</dbReference>
<dbReference type="GO" id="GO:1990454">
    <property type="term" value="C:L-type voltage-gated calcium channel complex"/>
    <property type="evidence" value="ECO:0007669"/>
    <property type="project" value="Ensembl"/>
</dbReference>
<evidence type="ECO:0000256" key="5">
    <source>
        <dbReference type="ARBA" id="ARBA00022568"/>
    </source>
</evidence>
<dbReference type="GO" id="GO:1902514">
    <property type="term" value="P:regulation of calcium ion transmembrane transport via high voltage-gated calcium channel"/>
    <property type="evidence" value="ECO:0007669"/>
    <property type="project" value="TreeGrafter"/>
</dbReference>
<name>A0A8C3FUX4_CHRPI</name>
<keyword evidence="3 14" id="KW-0813">Transport</keyword>
<keyword evidence="9 14" id="KW-0851">Voltage-gated channel</keyword>
<keyword evidence="12 14" id="KW-0472">Membrane</keyword>
<dbReference type="GO" id="GO:0005246">
    <property type="term" value="F:calcium channel regulator activity"/>
    <property type="evidence" value="ECO:0007669"/>
    <property type="project" value="Ensembl"/>
</dbReference>
<dbReference type="GeneTree" id="ENSGT00390000007786"/>
<keyword evidence="6 14" id="KW-0107">Calcium channel</keyword>
<reference evidence="15" key="2">
    <citation type="submission" date="2025-09" db="UniProtKB">
        <authorList>
            <consortium name="Ensembl"/>
        </authorList>
    </citation>
    <scope>IDENTIFICATION</scope>
</reference>
<keyword evidence="4" id="KW-1003">Cell membrane</keyword>
<feature type="transmembrane region" description="Helical" evidence="14">
    <location>
        <begin position="40"/>
        <end position="62"/>
    </location>
</feature>
<comment type="subcellular location">
    <subcellularLocation>
        <location evidence="1">Cell membrane</location>
        <topology evidence="1">Multi-pass membrane protein</topology>
    </subcellularLocation>
    <subcellularLocation>
        <location evidence="14">Membrane</location>
        <topology evidence="14">Multi-pass membrane protein</topology>
    </subcellularLocation>
</comment>
<dbReference type="PANTHER" id="PTHR15025:SF6">
    <property type="entry name" value="VOLTAGE-DEPENDENT CALCIUM CHANNEL GAMMA-6 SUBUNIT"/>
    <property type="match status" value="1"/>
</dbReference>
<keyword evidence="16" id="KW-1185">Reference proteome</keyword>
<keyword evidence="11 14" id="KW-0406">Ion transport</keyword>
<evidence type="ECO:0000256" key="10">
    <source>
        <dbReference type="ARBA" id="ARBA00022989"/>
    </source>
</evidence>
<keyword evidence="7 14" id="KW-0812">Transmembrane</keyword>
<keyword evidence="13 14" id="KW-0407">Ion channel</keyword>
<evidence type="ECO:0000256" key="13">
    <source>
        <dbReference type="ARBA" id="ARBA00023303"/>
    </source>
</evidence>
<dbReference type="PRINTS" id="PR01794">
    <property type="entry name" value="VDCCGAMMA6"/>
</dbReference>
<reference evidence="15" key="1">
    <citation type="submission" date="2025-08" db="UniProtKB">
        <authorList>
            <consortium name="Ensembl"/>
        </authorList>
    </citation>
    <scope>IDENTIFICATION</scope>
</reference>
<protein>
    <recommendedName>
        <fullName evidence="14">Voltage-dependent calcium channel gamma-6 subunit</fullName>
    </recommendedName>
</protein>
<evidence type="ECO:0000256" key="2">
    <source>
        <dbReference type="ARBA" id="ARBA00007111"/>
    </source>
</evidence>
<organism evidence="15 16">
    <name type="scientific">Chrysemys picta bellii</name>
    <name type="common">Western painted turtle</name>
    <name type="synonym">Emys bellii</name>
    <dbReference type="NCBI Taxonomy" id="8478"/>
    <lineage>
        <taxon>Eukaryota</taxon>
        <taxon>Metazoa</taxon>
        <taxon>Chordata</taxon>
        <taxon>Craniata</taxon>
        <taxon>Vertebrata</taxon>
        <taxon>Euteleostomi</taxon>
        <taxon>Archelosauria</taxon>
        <taxon>Testudinata</taxon>
        <taxon>Testudines</taxon>
        <taxon>Cryptodira</taxon>
        <taxon>Durocryptodira</taxon>
        <taxon>Testudinoidea</taxon>
        <taxon>Emydidae</taxon>
        <taxon>Chrysemys</taxon>
    </lineage>
</organism>
<sequence length="257" mass="28506">MMWPNFFLQQEEQRMGSLRGRVGGKRRPALSDAQEGKIKLAFFVAIVGVTLTVLAVGTEFWVELNTYKQNHSAMCEAAHYGLWKFCYKKLWVEDMEVERATCGPAELPGEANCSYFKFFSTGENARIFQRTTKKELNITAAVISLLSITLMVMGSLCITMALSKGVEFLLKPASCFFMISGIMVLISLEVFRRSVRRLIESDQSVPLEYEYSWSVACAVAAGAVLIFGGGCFLLLALPALPKKPWQCCARSTATSSA</sequence>
<dbReference type="OMA" id="PWQRCLP"/>
<evidence type="ECO:0000313" key="15">
    <source>
        <dbReference type="Ensembl" id="ENSCPBP00000014366.1"/>
    </source>
</evidence>
<dbReference type="KEGG" id="cpic:101936515"/>